<dbReference type="GO" id="GO:0046872">
    <property type="term" value="F:metal ion binding"/>
    <property type="evidence" value="ECO:0007669"/>
    <property type="project" value="UniProtKB-KW"/>
</dbReference>
<feature type="transmembrane region" description="Helical" evidence="9">
    <location>
        <begin position="268"/>
        <end position="293"/>
    </location>
</feature>
<dbReference type="EMBL" id="BNBO01000003">
    <property type="protein sequence ID" value="GHH61725.1"/>
    <property type="molecule type" value="Genomic_DNA"/>
</dbReference>
<sequence length="499" mass="51942">MVREYLLVLFCTAAVTYLLTGPVRKFAILAGAMPPVRARDVHREPTPRLGGIAMFGGLCAGVLVASQLDNLSKAFVEGSDIRALLSGAGIMWILGVLDDKWGVDALVKLGGQMIAAGVMVWQGVTVISLPLPGYGAVAVGPTQGMVISVALVVIMVNAVNFIDGLDGLAAGMVCIAAGAFFLYSYRLWYGYTITAAAPAVLFSALLIGMCLGFLPHNLHPARIFMGDSGSMMLGLMLAVSAISITGRVDPDLLTDRTESLAVTVHTLVPVYIPLLLPLTVIALPLADLLLAVVRRTWAGKSPFAADKQHLHHRLLEVGHSHSRAVLIMYFWAALIAFGTVAFSVTDTGRTVVLTIAGFCLLGIVVLLIPRFRPHAPQAVQAFVPPRYRRAGADAEQEPATAGTAARTQAGSADRAPDEAGGPVPAKGAGRAADKAGKKTPATAGRTRGPAAEQATDEEAPAAAPAMAELSAKDKELLGRLGTGASAVGGHGRGRGSREG</sequence>
<reference evidence="10" key="1">
    <citation type="journal article" date="2014" name="Int. J. Syst. Evol. Microbiol.">
        <title>Complete genome sequence of Corynebacterium casei LMG S-19264T (=DSM 44701T), isolated from a smear-ripened cheese.</title>
        <authorList>
            <consortium name="US DOE Joint Genome Institute (JGI-PGF)"/>
            <person name="Walter F."/>
            <person name="Albersmeier A."/>
            <person name="Kalinowski J."/>
            <person name="Ruckert C."/>
        </authorList>
    </citation>
    <scope>NUCLEOTIDE SEQUENCE</scope>
    <source>
        <strain evidence="10">JCM 4646</strain>
    </source>
</reference>
<keyword evidence="7" id="KW-0479">Metal-binding</keyword>
<keyword evidence="2" id="KW-1003">Cell membrane</keyword>
<evidence type="ECO:0000256" key="9">
    <source>
        <dbReference type="SAM" id="Phobius"/>
    </source>
</evidence>
<dbReference type="AlphaFoldDB" id="A0A919FD11"/>
<keyword evidence="4 9" id="KW-0812">Transmembrane</keyword>
<feature type="binding site" evidence="7">
    <location>
        <position position="227"/>
    </location>
    <ligand>
        <name>Mg(2+)</name>
        <dbReference type="ChEBI" id="CHEBI:18420"/>
    </ligand>
</feature>
<reference evidence="10" key="2">
    <citation type="submission" date="2020-09" db="EMBL/GenBank/DDBJ databases">
        <authorList>
            <person name="Sun Q."/>
            <person name="Ohkuma M."/>
        </authorList>
    </citation>
    <scope>NUCLEOTIDE SEQUENCE</scope>
    <source>
        <strain evidence="10">JCM 4646</strain>
    </source>
</reference>
<dbReference type="GO" id="GO:0044038">
    <property type="term" value="P:cell wall macromolecule biosynthetic process"/>
    <property type="evidence" value="ECO:0007669"/>
    <property type="project" value="TreeGrafter"/>
</dbReference>
<keyword evidence="6 9" id="KW-0472">Membrane</keyword>
<feature type="transmembrane region" description="Helical" evidence="9">
    <location>
        <begin position="350"/>
        <end position="368"/>
    </location>
</feature>
<feature type="binding site" evidence="7">
    <location>
        <position position="160"/>
    </location>
    <ligand>
        <name>Mg(2+)</name>
        <dbReference type="ChEBI" id="CHEBI:18420"/>
    </ligand>
</feature>
<keyword evidence="3 10" id="KW-0808">Transferase</keyword>
<keyword evidence="7" id="KW-0460">Magnesium</keyword>
<organism evidence="10 11">
    <name type="scientific">Kitasatospora indigofera</name>
    <dbReference type="NCBI Taxonomy" id="67307"/>
    <lineage>
        <taxon>Bacteria</taxon>
        <taxon>Bacillati</taxon>
        <taxon>Actinomycetota</taxon>
        <taxon>Actinomycetes</taxon>
        <taxon>Kitasatosporales</taxon>
        <taxon>Streptomycetaceae</taxon>
        <taxon>Kitasatospora</taxon>
    </lineage>
</organism>
<evidence type="ECO:0000256" key="3">
    <source>
        <dbReference type="ARBA" id="ARBA00022679"/>
    </source>
</evidence>
<dbReference type="GO" id="GO:0071555">
    <property type="term" value="P:cell wall organization"/>
    <property type="evidence" value="ECO:0007669"/>
    <property type="project" value="TreeGrafter"/>
</dbReference>
<protein>
    <submittedName>
        <fullName evidence="10">Undecaprenyl-phosphate alpha-N-acetylglucosaminyl 1-phosphate transferase</fullName>
    </submittedName>
</protein>
<dbReference type="Proteomes" id="UP000617734">
    <property type="component" value="Unassembled WGS sequence"/>
</dbReference>
<dbReference type="PANTHER" id="PTHR22926">
    <property type="entry name" value="PHOSPHO-N-ACETYLMURAMOYL-PENTAPEPTIDE-TRANSFERASE"/>
    <property type="match status" value="1"/>
</dbReference>
<dbReference type="GO" id="GO:0009103">
    <property type="term" value="P:lipopolysaccharide biosynthetic process"/>
    <property type="evidence" value="ECO:0007669"/>
    <property type="project" value="TreeGrafter"/>
</dbReference>
<feature type="compositionally biased region" description="Low complexity" evidence="8">
    <location>
        <begin position="399"/>
        <end position="412"/>
    </location>
</feature>
<evidence type="ECO:0000313" key="11">
    <source>
        <dbReference type="Proteomes" id="UP000617734"/>
    </source>
</evidence>
<evidence type="ECO:0000256" key="5">
    <source>
        <dbReference type="ARBA" id="ARBA00022989"/>
    </source>
</evidence>
<dbReference type="Pfam" id="PF00953">
    <property type="entry name" value="Glycos_transf_4"/>
    <property type="match status" value="1"/>
</dbReference>
<feature type="transmembrane region" description="Helical" evidence="9">
    <location>
        <begin position="143"/>
        <end position="162"/>
    </location>
</feature>
<dbReference type="CDD" id="cd06853">
    <property type="entry name" value="GT_WecA_like"/>
    <property type="match status" value="1"/>
</dbReference>
<feature type="compositionally biased region" description="Low complexity" evidence="8">
    <location>
        <begin position="460"/>
        <end position="469"/>
    </location>
</feature>
<feature type="transmembrane region" description="Helical" evidence="9">
    <location>
        <begin position="169"/>
        <end position="189"/>
    </location>
</feature>
<dbReference type="PROSITE" id="PS01348">
    <property type="entry name" value="MRAY_2"/>
    <property type="match status" value="1"/>
</dbReference>
<feature type="transmembrane region" description="Helical" evidence="9">
    <location>
        <begin position="49"/>
        <end position="68"/>
    </location>
</feature>
<keyword evidence="5 9" id="KW-1133">Transmembrane helix</keyword>
<feature type="transmembrane region" description="Helical" evidence="9">
    <location>
        <begin position="324"/>
        <end position="344"/>
    </location>
</feature>
<dbReference type="PANTHER" id="PTHR22926:SF3">
    <property type="entry name" value="UNDECAPRENYL-PHOSPHATE ALPHA-N-ACETYLGLUCOSAMINYL 1-PHOSPHATE TRANSFERASE"/>
    <property type="match status" value="1"/>
</dbReference>
<gene>
    <name evidence="10" type="ORF">GCM10018781_08620</name>
</gene>
<comment type="caution">
    <text evidence="10">The sequence shown here is derived from an EMBL/GenBank/DDBJ whole genome shotgun (WGS) entry which is preliminary data.</text>
</comment>
<keyword evidence="11" id="KW-1185">Reference proteome</keyword>
<evidence type="ECO:0000256" key="7">
    <source>
        <dbReference type="PIRSR" id="PIRSR600715-1"/>
    </source>
</evidence>
<name>A0A919FD11_9ACTN</name>
<proteinExistence type="predicted"/>
<accession>A0A919FD11</accession>
<dbReference type="GO" id="GO:0016780">
    <property type="term" value="F:phosphotransferase activity, for other substituted phosphate groups"/>
    <property type="evidence" value="ECO:0007669"/>
    <property type="project" value="InterPro"/>
</dbReference>
<feature type="region of interest" description="Disordered" evidence="8">
    <location>
        <begin position="389"/>
        <end position="499"/>
    </location>
</feature>
<feature type="transmembrane region" description="Helical" evidence="9">
    <location>
        <begin position="230"/>
        <end position="248"/>
    </location>
</feature>
<evidence type="ECO:0000256" key="2">
    <source>
        <dbReference type="ARBA" id="ARBA00022475"/>
    </source>
</evidence>
<feature type="transmembrane region" description="Helical" evidence="9">
    <location>
        <begin position="6"/>
        <end position="28"/>
    </location>
</feature>
<dbReference type="InterPro" id="IPR000715">
    <property type="entry name" value="Glycosyl_transferase_4"/>
</dbReference>
<feature type="transmembrane region" description="Helical" evidence="9">
    <location>
        <begin position="80"/>
        <end position="97"/>
    </location>
</feature>
<evidence type="ECO:0000256" key="8">
    <source>
        <dbReference type="SAM" id="MobiDB-lite"/>
    </source>
</evidence>
<evidence type="ECO:0000256" key="6">
    <source>
        <dbReference type="ARBA" id="ARBA00023136"/>
    </source>
</evidence>
<comment type="cofactor">
    <cofactor evidence="7">
        <name>Mg(2+)</name>
        <dbReference type="ChEBI" id="CHEBI:18420"/>
    </cofactor>
</comment>
<feature type="transmembrane region" description="Helical" evidence="9">
    <location>
        <begin position="109"/>
        <end position="131"/>
    </location>
</feature>
<dbReference type="InterPro" id="IPR018480">
    <property type="entry name" value="PNAcMuramoyl-5peptid_Trfase_CS"/>
</dbReference>
<evidence type="ECO:0000313" key="10">
    <source>
        <dbReference type="EMBL" id="GHH61725.1"/>
    </source>
</evidence>
<feature type="transmembrane region" description="Helical" evidence="9">
    <location>
        <begin position="195"/>
        <end position="218"/>
    </location>
</feature>
<dbReference type="GO" id="GO:0005886">
    <property type="term" value="C:plasma membrane"/>
    <property type="evidence" value="ECO:0007669"/>
    <property type="project" value="UniProtKB-SubCell"/>
</dbReference>
<evidence type="ECO:0000256" key="4">
    <source>
        <dbReference type="ARBA" id="ARBA00022692"/>
    </source>
</evidence>
<evidence type="ECO:0000256" key="1">
    <source>
        <dbReference type="ARBA" id="ARBA00004651"/>
    </source>
</evidence>
<comment type="subcellular location">
    <subcellularLocation>
        <location evidence="1">Cell membrane</location>
        <topology evidence="1">Multi-pass membrane protein</topology>
    </subcellularLocation>
</comment>